<protein>
    <submittedName>
        <fullName evidence="1">Phosphoinositide 3-kinase adapter protein 1-like</fullName>
    </submittedName>
</protein>
<dbReference type="AlphaFoldDB" id="A0A6F9DPH1"/>
<keyword evidence="1" id="KW-0418">Kinase</keyword>
<organism evidence="1">
    <name type="scientific">Phallusia mammillata</name>
    <dbReference type="NCBI Taxonomy" id="59560"/>
    <lineage>
        <taxon>Eukaryota</taxon>
        <taxon>Metazoa</taxon>
        <taxon>Chordata</taxon>
        <taxon>Tunicata</taxon>
        <taxon>Ascidiacea</taxon>
        <taxon>Phlebobranchia</taxon>
        <taxon>Ascidiidae</taxon>
        <taxon>Phallusia</taxon>
    </lineage>
</organism>
<dbReference type="InterPro" id="IPR011029">
    <property type="entry name" value="DEATH-like_dom_sf"/>
</dbReference>
<dbReference type="GO" id="GO:0016301">
    <property type="term" value="F:kinase activity"/>
    <property type="evidence" value="ECO:0007669"/>
    <property type="project" value="UniProtKB-KW"/>
</dbReference>
<proteinExistence type="evidence at transcript level"/>
<evidence type="ECO:0000313" key="1">
    <source>
        <dbReference type="EMBL" id="CAB3264876.1"/>
    </source>
</evidence>
<dbReference type="EMBL" id="LR789014">
    <property type="protein sequence ID" value="CAB3264876.1"/>
    <property type="molecule type" value="mRNA"/>
</dbReference>
<dbReference type="Gene3D" id="1.10.533.10">
    <property type="entry name" value="Death Domain, Fas"/>
    <property type="match status" value="1"/>
</dbReference>
<reference evidence="1" key="1">
    <citation type="submission" date="2020-04" db="EMBL/GenBank/DDBJ databases">
        <authorList>
            <person name="Neveu A P."/>
        </authorList>
    </citation>
    <scope>NUCLEOTIDE SEQUENCE</scope>
    <source>
        <tissue evidence="1">Whole embryo</tissue>
    </source>
</reference>
<dbReference type="SUPFAM" id="SSF47986">
    <property type="entry name" value="DEATH domain"/>
    <property type="match status" value="2"/>
</dbReference>
<name>A0A6F9DPH1_9ASCI</name>
<accession>A0A6F9DPH1</accession>
<sequence>MTNVLTNRERNELFDQLIEDVGKKWLEFLRKLGMPENLIMDQNTTKHAMLNQWVMKMGALDVNRKQLIKKVKHEVFNADERNRDVDSGLESKLAKNRDRAFLLYGFAKTYYGPQWDDIVRNKFEMDSNALHNINVDHEANQEKQYQTLLHWIQKEGFETNYEIGDKLKSWNLVVSQEYTTAMGTQSERS</sequence>
<dbReference type="CDD" id="cd01670">
    <property type="entry name" value="Death"/>
    <property type="match status" value="1"/>
</dbReference>
<gene>
    <name evidence="1" type="primary">Pik3ap1</name>
</gene>
<keyword evidence="1" id="KW-0808">Transferase</keyword>